<dbReference type="GO" id="GO:0005634">
    <property type="term" value="C:nucleus"/>
    <property type="evidence" value="ECO:0007669"/>
    <property type="project" value="TreeGrafter"/>
</dbReference>
<feature type="compositionally biased region" description="Low complexity" evidence="4">
    <location>
        <begin position="463"/>
        <end position="476"/>
    </location>
</feature>
<feature type="compositionally biased region" description="Polar residues" evidence="4">
    <location>
        <begin position="432"/>
        <end position="462"/>
    </location>
</feature>
<evidence type="ECO:0000256" key="2">
    <source>
        <dbReference type="ARBA" id="ARBA00022840"/>
    </source>
</evidence>
<dbReference type="FunFam" id="1.10.510.10:FF:000945">
    <property type="entry name" value="Uncharacterized protein"/>
    <property type="match status" value="1"/>
</dbReference>
<evidence type="ECO:0000313" key="6">
    <source>
        <dbReference type="EMBL" id="CAD8051828.1"/>
    </source>
</evidence>
<keyword evidence="1 3" id="KW-0547">Nucleotide-binding</keyword>
<protein>
    <recommendedName>
        <fullName evidence="5">Protein kinase domain-containing protein</fullName>
    </recommendedName>
</protein>
<dbReference type="PROSITE" id="PS00107">
    <property type="entry name" value="PROTEIN_KINASE_ATP"/>
    <property type="match status" value="1"/>
</dbReference>
<dbReference type="Pfam" id="PF00069">
    <property type="entry name" value="Pkinase"/>
    <property type="match status" value="1"/>
</dbReference>
<evidence type="ECO:0000256" key="4">
    <source>
        <dbReference type="SAM" id="MobiDB-lite"/>
    </source>
</evidence>
<name>A0A8S1K9R5_9CILI</name>
<dbReference type="InterPro" id="IPR000719">
    <property type="entry name" value="Prot_kinase_dom"/>
</dbReference>
<dbReference type="GO" id="GO:0044773">
    <property type="term" value="P:mitotic DNA damage checkpoint signaling"/>
    <property type="evidence" value="ECO:0007669"/>
    <property type="project" value="TreeGrafter"/>
</dbReference>
<feature type="region of interest" description="Disordered" evidence="4">
    <location>
        <begin position="431"/>
        <end position="508"/>
    </location>
</feature>
<gene>
    <name evidence="6" type="ORF">PSON_ATCC_30995.1.T0060095</name>
</gene>
<keyword evidence="7" id="KW-1185">Reference proteome</keyword>
<dbReference type="PROSITE" id="PS50011">
    <property type="entry name" value="PROTEIN_KINASE_DOM"/>
    <property type="match status" value="1"/>
</dbReference>
<reference evidence="6" key="1">
    <citation type="submission" date="2021-01" db="EMBL/GenBank/DDBJ databases">
        <authorList>
            <consortium name="Genoscope - CEA"/>
            <person name="William W."/>
        </authorList>
    </citation>
    <scope>NUCLEOTIDE SEQUENCE</scope>
</reference>
<feature type="compositionally biased region" description="Polar residues" evidence="4">
    <location>
        <begin position="477"/>
        <end position="508"/>
    </location>
</feature>
<evidence type="ECO:0000313" key="7">
    <source>
        <dbReference type="Proteomes" id="UP000692954"/>
    </source>
</evidence>
<proteinExistence type="predicted"/>
<dbReference type="InterPro" id="IPR008271">
    <property type="entry name" value="Ser/Thr_kinase_AS"/>
</dbReference>
<dbReference type="GO" id="GO:0005524">
    <property type="term" value="F:ATP binding"/>
    <property type="evidence" value="ECO:0007669"/>
    <property type="project" value="UniProtKB-UniRule"/>
</dbReference>
<dbReference type="Proteomes" id="UP000692954">
    <property type="component" value="Unassembled WGS sequence"/>
</dbReference>
<dbReference type="AlphaFoldDB" id="A0A8S1K9R5"/>
<sequence length="534" mass="61707">MNYKLTEPLQSQWQHPQIVGEFKTQKGKMRILHGYSNQIIVANKNKFISLSFETKFQLLRENVDEKFKVGKPLGLQIERENIQHKITLYSDDVQMLKNWRNYLAKHINQRGFHESFKAHRKIGKGNFASVYLADRLEDERSFAIKAFSKEVAYGQDKGKMSILNEIAIMRQLDSYALIKLHEVYETDNSLYMVLDLLEGGSLYEKVKNRPQFNAFEIEVLIYSLLEGLFHMHSKNIMHRDLKPENILFRKQNNIQSVCVADFGLAQRSDQFPFLFNRCGTPGFVAPEVINCKDGGRYDPICDVFSLGLIFYILLTGKPAFPGKSYNDVLGKNRKCEIQFDAQLFESVPQQAYDLLKKMLDKNPNTRISAQSALNHGYFGRRLKQIDENEDIALKNQEEQLKFDKQRLKQLSNSPLHSPLITASSKLRKDFSNDSFQQQSPLLNGRTDQIDSPLNNGFNSPSAQGRQLNRNEQQQQQKPSRFSNNDGYNQSNEPNSKGSSSQVNSKNFSLNQNPLHKYAIRNEMIKQQNQQEQKQ</sequence>
<feature type="domain" description="Protein kinase" evidence="5">
    <location>
        <begin position="116"/>
        <end position="378"/>
    </location>
</feature>
<dbReference type="PROSITE" id="PS00108">
    <property type="entry name" value="PROTEIN_KINASE_ST"/>
    <property type="match status" value="1"/>
</dbReference>
<keyword evidence="2 3" id="KW-0067">ATP-binding</keyword>
<evidence type="ECO:0000259" key="5">
    <source>
        <dbReference type="PROSITE" id="PS50011"/>
    </source>
</evidence>
<accession>A0A8S1K9R5</accession>
<dbReference type="SMART" id="SM00220">
    <property type="entry name" value="S_TKc"/>
    <property type="match status" value="1"/>
</dbReference>
<evidence type="ECO:0000256" key="1">
    <source>
        <dbReference type="ARBA" id="ARBA00022741"/>
    </source>
</evidence>
<dbReference type="EMBL" id="CAJJDN010000006">
    <property type="protein sequence ID" value="CAD8051828.1"/>
    <property type="molecule type" value="Genomic_DNA"/>
</dbReference>
<dbReference type="InterPro" id="IPR017441">
    <property type="entry name" value="Protein_kinase_ATP_BS"/>
</dbReference>
<feature type="binding site" evidence="3">
    <location>
        <position position="145"/>
    </location>
    <ligand>
        <name>ATP</name>
        <dbReference type="ChEBI" id="CHEBI:30616"/>
    </ligand>
</feature>
<organism evidence="6 7">
    <name type="scientific">Paramecium sonneborni</name>
    <dbReference type="NCBI Taxonomy" id="65129"/>
    <lineage>
        <taxon>Eukaryota</taxon>
        <taxon>Sar</taxon>
        <taxon>Alveolata</taxon>
        <taxon>Ciliophora</taxon>
        <taxon>Intramacronucleata</taxon>
        <taxon>Oligohymenophorea</taxon>
        <taxon>Peniculida</taxon>
        <taxon>Parameciidae</taxon>
        <taxon>Paramecium</taxon>
    </lineage>
</organism>
<dbReference type="GO" id="GO:0004674">
    <property type="term" value="F:protein serine/threonine kinase activity"/>
    <property type="evidence" value="ECO:0007669"/>
    <property type="project" value="TreeGrafter"/>
</dbReference>
<dbReference type="OrthoDB" id="74764at2759"/>
<comment type="caution">
    <text evidence="6">The sequence shown here is derived from an EMBL/GenBank/DDBJ whole genome shotgun (WGS) entry which is preliminary data.</text>
</comment>
<dbReference type="PANTHER" id="PTHR44167">
    <property type="entry name" value="OVARIAN-SPECIFIC SERINE/THREONINE-PROTEIN KINASE LOK-RELATED"/>
    <property type="match status" value="1"/>
</dbReference>
<dbReference type="GO" id="GO:0005737">
    <property type="term" value="C:cytoplasm"/>
    <property type="evidence" value="ECO:0007669"/>
    <property type="project" value="TreeGrafter"/>
</dbReference>
<evidence type="ECO:0000256" key="3">
    <source>
        <dbReference type="PROSITE-ProRule" id="PRU10141"/>
    </source>
</evidence>
<dbReference type="PANTHER" id="PTHR44167:SF18">
    <property type="entry name" value="PROTEIN KINASE DOMAIN-CONTAINING PROTEIN"/>
    <property type="match status" value="1"/>
</dbReference>